<accession>A0ABU5Q8A5</accession>
<dbReference type="RefSeq" id="WP_323295791.1">
    <property type="nucleotide sequence ID" value="NZ_JAYFUM010000006.1"/>
</dbReference>
<name>A0ABU5Q8A5_9BACT</name>
<gene>
    <name evidence="1" type="ORF">VB248_05760</name>
</gene>
<organism evidence="1 2">
    <name type="scientific">Arcicella rigui</name>
    <dbReference type="NCBI Taxonomy" id="797020"/>
    <lineage>
        <taxon>Bacteria</taxon>
        <taxon>Pseudomonadati</taxon>
        <taxon>Bacteroidota</taxon>
        <taxon>Cytophagia</taxon>
        <taxon>Cytophagales</taxon>
        <taxon>Flectobacillaceae</taxon>
        <taxon>Arcicella</taxon>
    </lineage>
</organism>
<evidence type="ECO:0000313" key="1">
    <source>
        <dbReference type="EMBL" id="MEA5138624.1"/>
    </source>
</evidence>
<sequence>MNTTSFTVEFHVKKNQRETERQLFLPKDVRSLCIVGDTKEFGLKDEQKNSYSDILTLNKDFVVIRFNPSKAGIYQVVVKGYDKNLKEIVVITLIGKCFLDNLKIIKSICLITGLLAGIVLSFYECTNYWVYTTQDVNKTLSKRPKTLLIGSTEKFIDSDVLLNRFQRYYDYKIDDETFSNKPIKELYRLLKSGKIDCIVTSISNVDTSSIYWSEVYAIDNTGGVGLRVGVLKTTSNVQLIREFNQ</sequence>
<proteinExistence type="predicted"/>
<comment type="caution">
    <text evidence="1">The sequence shown here is derived from an EMBL/GenBank/DDBJ whole genome shotgun (WGS) entry which is preliminary data.</text>
</comment>
<evidence type="ECO:0000313" key="2">
    <source>
        <dbReference type="Proteomes" id="UP001302949"/>
    </source>
</evidence>
<dbReference type="EMBL" id="JAYFUM010000006">
    <property type="protein sequence ID" value="MEA5138624.1"/>
    <property type="molecule type" value="Genomic_DNA"/>
</dbReference>
<keyword evidence="2" id="KW-1185">Reference proteome</keyword>
<reference evidence="1 2" key="1">
    <citation type="submission" date="2023-12" db="EMBL/GenBank/DDBJ databases">
        <title>Novel species of the genus Arcicella isolated from rivers.</title>
        <authorList>
            <person name="Lu H."/>
        </authorList>
    </citation>
    <scope>NUCLEOTIDE SEQUENCE [LARGE SCALE GENOMIC DNA]</scope>
    <source>
        <strain evidence="1 2">KCTC 23307</strain>
    </source>
</reference>
<protein>
    <submittedName>
        <fullName evidence="1">Uncharacterized protein</fullName>
    </submittedName>
</protein>
<dbReference type="Proteomes" id="UP001302949">
    <property type="component" value="Unassembled WGS sequence"/>
</dbReference>